<evidence type="ECO:0000313" key="2">
    <source>
        <dbReference type="Proteomes" id="UP000264880"/>
    </source>
</evidence>
<protein>
    <recommendedName>
        <fullName evidence="3">DUF3800 domain-containing protein</fullName>
    </recommendedName>
</protein>
<evidence type="ECO:0000313" key="1">
    <source>
        <dbReference type="EMBL" id="ASJ21094.1"/>
    </source>
</evidence>
<sequence>MLKNNKNLITFKEVFDGLSESNKKLFNELFDEARIKCENERVKEFFEYTEIIEDELKINYLDKDIYYYLVFCIKLYKKQNNSLISYFDKVLKIDLEDIKNDNSIFPFLYVIILLKHYSFKKLETFINNSEIDSSVLKLLYGYYMPNIKKNMDQNTVLEVNEKINENTVVFNLYLDETGNINANKKEKEKIFAIGGYFIKDKSLSDWYKENYAKLDELNSEYFQNDNRYSYSSENKKKLVLMNVYHRNKINNNLKKEITKSAFDFLNKNDAKFVCIYENNPNGIEFTRKYYVDLASNLIVKTLNKIIKEYDIDLLKQNILLIIKMPSRVYVEKDILNNNTNSNRNMEPIDIEPYVKEGIESLKIKYGLNNNNIEYIMLPLRPADKEPDLVFADYFCNTFYNRHTSDSKEIFKEFSIYLKTKYSSFDKDPIDFYFDKYDYYTILNRYIFYKKLASHNKIGDRRKKFAENDSTEILNFFINDEELYRRVSYLVHAVKSILDNLEIESNNEFKYDNILESYDILIKLLEKIKKNNSKENFVSKKLDSIIFMINTAKLSIYNHSDNTDKSLEMIELNKGKIENIDSDYFFLREKILFDNISMVALWDFYKCGDIIEYIKNILENIKCYNKLYIDDIARLYGTLGQTYIVHYYVTEDKEDLEKAKECFSKSKELFKDDKENIGRVYSNFMLYAITAGNEEEFLDYLYKYIKKGEKKFDNIDLLIKELVSYIDNNNQPDKSDKYLIIRLLRYCKNFYDDNKYSRRISDILIEKSGNFYNDKERRKSSEDVDIEKDYCFVYYKVKKEKLSLSNSYIFVENLQGYFQYMRKLSLYLTEILTGDEIYFDKAVNILKEMLELPNTDYEKAFGKFLEESKESDLDKHNWAFNLSKKLYM</sequence>
<keyword evidence="2" id="KW-1185">Reference proteome</keyword>
<dbReference type="EMBL" id="CP019914">
    <property type="protein sequence ID" value="ASJ21094.1"/>
    <property type="molecule type" value="Genomic_DNA"/>
</dbReference>
<accession>A0AAC9TTR9</accession>
<proteinExistence type="predicted"/>
<dbReference type="KEGG" id="bhp:BHAMNSH16_05305"/>
<evidence type="ECO:0008006" key="3">
    <source>
        <dbReference type="Google" id="ProtNLM"/>
    </source>
</evidence>
<name>A0AAC9TTR9_9SPIR</name>
<dbReference type="RefSeq" id="WP_069732041.1">
    <property type="nucleotide sequence ID" value="NZ_CP019914.1"/>
</dbReference>
<dbReference type="Proteomes" id="UP000264880">
    <property type="component" value="Chromosome"/>
</dbReference>
<organism evidence="1 2">
    <name type="scientific">Brachyspira hampsonii</name>
    <dbReference type="NCBI Taxonomy" id="1287055"/>
    <lineage>
        <taxon>Bacteria</taxon>
        <taxon>Pseudomonadati</taxon>
        <taxon>Spirochaetota</taxon>
        <taxon>Spirochaetia</taxon>
        <taxon>Brachyspirales</taxon>
        <taxon>Brachyspiraceae</taxon>
        <taxon>Brachyspira</taxon>
    </lineage>
</organism>
<gene>
    <name evidence="1" type="ORF">BHAMNSH16_05305</name>
</gene>
<dbReference type="AlphaFoldDB" id="A0AAC9TTR9"/>
<reference evidence="1 2" key="1">
    <citation type="submission" date="2017-02" db="EMBL/GenBank/DDBJ databases">
        <title>Complete genome sequence of Brachyspira hampsonii genomovar I strain NSH-16 (ATCC BAA-2463).</title>
        <authorList>
            <person name="Mirajkar N.S."/>
            <person name="Gebhart C.J."/>
        </authorList>
    </citation>
    <scope>NUCLEOTIDE SEQUENCE [LARGE SCALE GENOMIC DNA]</scope>
    <source>
        <strain evidence="1 2">NSH-16</strain>
    </source>
</reference>